<keyword evidence="2" id="KW-0808">Transferase</keyword>
<accession>A0A1T4WB68</accession>
<dbReference type="OrthoDB" id="5449954at2"/>
<dbReference type="RefSeq" id="WP_078716143.1">
    <property type="nucleotide sequence ID" value="NZ_FUYC01000002.1"/>
</dbReference>
<evidence type="ECO:0000259" key="1">
    <source>
        <dbReference type="Pfam" id="PF13439"/>
    </source>
</evidence>
<gene>
    <name evidence="2" type="ORF">SAMN02745704_00561</name>
</gene>
<organism evidence="2 3">
    <name type="scientific">Paucidesulfovibrio gracilis DSM 16080</name>
    <dbReference type="NCBI Taxonomy" id="1121449"/>
    <lineage>
        <taxon>Bacteria</taxon>
        <taxon>Pseudomonadati</taxon>
        <taxon>Thermodesulfobacteriota</taxon>
        <taxon>Desulfovibrionia</taxon>
        <taxon>Desulfovibrionales</taxon>
        <taxon>Desulfovibrionaceae</taxon>
        <taxon>Paucidesulfovibrio</taxon>
    </lineage>
</organism>
<dbReference type="EMBL" id="FUYC01000002">
    <property type="protein sequence ID" value="SKA73951.1"/>
    <property type="molecule type" value="Genomic_DNA"/>
</dbReference>
<dbReference type="GO" id="GO:0016757">
    <property type="term" value="F:glycosyltransferase activity"/>
    <property type="evidence" value="ECO:0007669"/>
    <property type="project" value="UniProtKB-ARBA"/>
</dbReference>
<evidence type="ECO:0000313" key="3">
    <source>
        <dbReference type="Proteomes" id="UP000190027"/>
    </source>
</evidence>
<sequence>MSKNLRILFVHKNPCARAYKEAVALTGLGHSIDIACEKNDQHPDITQYIDTIYKYADYDQLAEIIRKDCWDIVHCHNEPNMPTVVATQNASNCPVVYDCHDVTGLRQQLDPERRENERRCFEESDGVIMVTNTLVDVISKRYNVDNIIALPCYCLVENVPRVQRKKLPGNHLVYQGMILDSGIHPLEYRNYYPFFKAMVEKGIHVHVYCSIFNPKVLSSYIHLDQSTTFFHFHQQVPYEQLLDELGQYQWGLAAFNIEDIHEKDKLLFLNSILPNKLFDYIFSGACPIVMNNATAGKWCEKHGVGYHVHSLDEMLDVLLNSPPIAPVDDLSLISMEKHIRAVEEFYFKLLQE</sequence>
<feature type="domain" description="Glycosyltransferase subfamily 4-like N-terminal" evidence="1">
    <location>
        <begin position="22"/>
        <end position="146"/>
    </location>
</feature>
<name>A0A1T4WB68_9BACT</name>
<dbReference type="Gene3D" id="3.40.50.2000">
    <property type="entry name" value="Glycogen Phosphorylase B"/>
    <property type="match status" value="2"/>
</dbReference>
<dbReference type="STRING" id="1121449.SAMN02745704_00561"/>
<protein>
    <submittedName>
        <fullName evidence="2">Glycosyl transferase 4-like domain-containing protein</fullName>
    </submittedName>
</protein>
<dbReference type="Proteomes" id="UP000190027">
    <property type="component" value="Unassembled WGS sequence"/>
</dbReference>
<dbReference type="SUPFAM" id="SSF53756">
    <property type="entry name" value="UDP-Glycosyltransferase/glycogen phosphorylase"/>
    <property type="match status" value="1"/>
</dbReference>
<dbReference type="InterPro" id="IPR028098">
    <property type="entry name" value="Glyco_trans_4-like_N"/>
</dbReference>
<dbReference type="AlphaFoldDB" id="A0A1T4WB68"/>
<keyword evidence="3" id="KW-1185">Reference proteome</keyword>
<proteinExistence type="predicted"/>
<evidence type="ECO:0000313" key="2">
    <source>
        <dbReference type="EMBL" id="SKA73951.1"/>
    </source>
</evidence>
<dbReference type="Pfam" id="PF13439">
    <property type="entry name" value="Glyco_transf_4"/>
    <property type="match status" value="1"/>
</dbReference>
<reference evidence="2 3" key="1">
    <citation type="submission" date="2017-02" db="EMBL/GenBank/DDBJ databases">
        <authorList>
            <person name="Peterson S.W."/>
        </authorList>
    </citation>
    <scope>NUCLEOTIDE SEQUENCE [LARGE SCALE GENOMIC DNA]</scope>
    <source>
        <strain evidence="2 3">DSM 16080</strain>
    </source>
</reference>